<gene>
    <name evidence="1" type="ORF">GJV82_03655</name>
</gene>
<sequence length="200" mass="22111">MSVPTHWVRTDDACRVLLAADGGLLCPVHTGVPRPRPSRTCDLERGVILCRVCLRGLSYAQGLFRVQRSMCADCLAVDSRITSALAVPSLAPRNQDDPVSTRLRAYVTLVFPERWRLARADGLPVLRLDPSAPYWGRRTVQDGIIEDAIRSRPERLFAWHDDWVAHGSFGDDARRAAYLAWARAVHPASAVAAATAGEMR</sequence>
<dbReference type="RefSeq" id="WP_155098277.1">
    <property type="nucleotide sequence ID" value="NZ_WMKA01000005.1"/>
</dbReference>
<evidence type="ECO:0000313" key="1">
    <source>
        <dbReference type="EMBL" id="MTG88054.1"/>
    </source>
</evidence>
<dbReference type="Proteomes" id="UP000440668">
    <property type="component" value="Unassembled WGS sequence"/>
</dbReference>
<proteinExistence type="predicted"/>
<comment type="caution">
    <text evidence="1">The sequence shown here is derived from an EMBL/GenBank/DDBJ whole genome shotgun (WGS) entry which is preliminary data.</text>
</comment>
<dbReference type="AlphaFoldDB" id="A0A6N7ZF25"/>
<organism evidence="1 2">
    <name type="scientific">Cellulosimicrobium composti</name>
    <dbReference type="NCBI Taxonomy" id="2672572"/>
    <lineage>
        <taxon>Bacteria</taxon>
        <taxon>Bacillati</taxon>
        <taxon>Actinomycetota</taxon>
        <taxon>Actinomycetes</taxon>
        <taxon>Micrococcales</taxon>
        <taxon>Promicromonosporaceae</taxon>
        <taxon>Cellulosimicrobium</taxon>
    </lineage>
</organism>
<reference evidence="1 2" key="1">
    <citation type="submission" date="2019-11" db="EMBL/GenBank/DDBJ databases">
        <title>Cellulosimicrobium composti sp. nov. isolated from a compost.</title>
        <authorList>
            <person name="Yang Y."/>
        </authorList>
    </citation>
    <scope>NUCLEOTIDE SEQUENCE [LARGE SCALE GENOMIC DNA]</scope>
    <source>
        <strain evidence="1 2">BIT-GX5</strain>
    </source>
</reference>
<accession>A0A6N7ZF25</accession>
<name>A0A6N7ZF25_9MICO</name>
<protein>
    <submittedName>
        <fullName evidence="1">Uncharacterized protein</fullName>
    </submittedName>
</protein>
<dbReference type="EMBL" id="WMKA01000005">
    <property type="protein sequence ID" value="MTG88054.1"/>
    <property type="molecule type" value="Genomic_DNA"/>
</dbReference>
<evidence type="ECO:0000313" key="2">
    <source>
        <dbReference type="Proteomes" id="UP000440668"/>
    </source>
</evidence>